<evidence type="ECO:0000313" key="1">
    <source>
        <dbReference type="EMBL" id="GMT25475.1"/>
    </source>
</evidence>
<organism evidence="1 2">
    <name type="scientific">Pristionchus fissidentatus</name>
    <dbReference type="NCBI Taxonomy" id="1538716"/>
    <lineage>
        <taxon>Eukaryota</taxon>
        <taxon>Metazoa</taxon>
        <taxon>Ecdysozoa</taxon>
        <taxon>Nematoda</taxon>
        <taxon>Chromadorea</taxon>
        <taxon>Rhabditida</taxon>
        <taxon>Rhabditina</taxon>
        <taxon>Diplogasteromorpha</taxon>
        <taxon>Diplogasteroidea</taxon>
        <taxon>Neodiplogasteridae</taxon>
        <taxon>Pristionchus</taxon>
    </lineage>
</organism>
<keyword evidence="2" id="KW-1185">Reference proteome</keyword>
<sequence length="251" mass="28261">SVSWQFRAVLSLRIGSSVNSSLLRPASQPLQHLQQRLWLSQHPSWPRSKWSRFPFRCRFLTTFLSLFPIPSRFLTRCPFPDPCPSTFPSPTPCPNPSLTTSRSPCPSPDRCPSRSRFPCPVPTRSPAPSLFPFPLLPFSLIDPTTFPLPLPCLSLLLCPNPSLNPSFFPSLQQLQLPSLLQLLHSSVSLPQLHLPIPSLLALLLPMDSPLELPLPTLSPLLLVLRPERLTRFLLSRPNHINRYRSFASIVC</sequence>
<reference evidence="1" key="1">
    <citation type="submission" date="2023-10" db="EMBL/GenBank/DDBJ databases">
        <title>Genome assembly of Pristionchus species.</title>
        <authorList>
            <person name="Yoshida K."/>
            <person name="Sommer R.J."/>
        </authorList>
    </citation>
    <scope>NUCLEOTIDE SEQUENCE</scope>
    <source>
        <strain evidence="1">RS5133</strain>
    </source>
</reference>
<evidence type="ECO:0000313" key="2">
    <source>
        <dbReference type="Proteomes" id="UP001432322"/>
    </source>
</evidence>
<dbReference type="Proteomes" id="UP001432322">
    <property type="component" value="Unassembled WGS sequence"/>
</dbReference>
<accession>A0AAV5W0X2</accession>
<dbReference type="EMBL" id="BTSY01000004">
    <property type="protein sequence ID" value="GMT25475.1"/>
    <property type="molecule type" value="Genomic_DNA"/>
</dbReference>
<dbReference type="AlphaFoldDB" id="A0AAV5W0X2"/>
<protein>
    <submittedName>
        <fullName evidence="1">Uncharacterized protein</fullName>
    </submittedName>
</protein>
<feature type="non-terminal residue" evidence="1">
    <location>
        <position position="1"/>
    </location>
</feature>
<proteinExistence type="predicted"/>
<name>A0AAV5W0X2_9BILA</name>
<gene>
    <name evidence="1" type="ORF">PFISCL1PPCAC_16772</name>
</gene>
<comment type="caution">
    <text evidence="1">The sequence shown here is derived from an EMBL/GenBank/DDBJ whole genome shotgun (WGS) entry which is preliminary data.</text>
</comment>